<keyword evidence="5" id="KW-0687">Ribonucleoprotein</keyword>
<name>A0A087U0V2_STEMI</name>
<comment type="subcellular location">
    <subcellularLocation>
        <location evidence="1">Mitochondrion</location>
    </subcellularLocation>
</comment>
<evidence type="ECO:0000256" key="2">
    <source>
        <dbReference type="ARBA" id="ARBA00008970"/>
    </source>
</evidence>
<evidence type="ECO:0000313" key="8">
    <source>
        <dbReference type="Proteomes" id="UP000054359"/>
    </source>
</evidence>
<dbReference type="EMBL" id="KK117624">
    <property type="protein sequence ID" value="KFM70991.1"/>
    <property type="molecule type" value="Genomic_DNA"/>
</dbReference>
<proteinExistence type="inferred from homology"/>
<dbReference type="STRING" id="407821.A0A087U0V2"/>
<protein>
    <recommendedName>
        <fullName evidence="6">Small ribosomal subunit protein mS33</fullName>
    </recommendedName>
</protein>
<keyword evidence="3 7" id="KW-0689">Ribosomal protein</keyword>
<dbReference type="PANTHER" id="PTHR13362">
    <property type="entry name" value="MITOCHONDRIAL RIBOSOMAL PROTEIN S33"/>
    <property type="match status" value="1"/>
</dbReference>
<sequence>MNFVPNMSNYARRMARLSARIFGEVSRPTNNKSMKVVRILSQQPNDLNPYVVDHYPPHVEYSKLIRVLREYGLFRDEHLDFKEEMVRQKILRGKVKPKRGEG</sequence>
<comment type="similarity">
    <text evidence="2">Belongs to the mitochondrion-specific ribosomal protein mS33 family.</text>
</comment>
<evidence type="ECO:0000256" key="6">
    <source>
        <dbReference type="ARBA" id="ARBA00035132"/>
    </source>
</evidence>
<dbReference type="GO" id="GO:1990904">
    <property type="term" value="C:ribonucleoprotein complex"/>
    <property type="evidence" value="ECO:0007669"/>
    <property type="project" value="UniProtKB-KW"/>
</dbReference>
<dbReference type="InterPro" id="IPR013219">
    <property type="entry name" value="Ribosomal_mS33"/>
</dbReference>
<evidence type="ECO:0000256" key="5">
    <source>
        <dbReference type="ARBA" id="ARBA00023274"/>
    </source>
</evidence>
<organism evidence="7 8">
    <name type="scientific">Stegodyphus mimosarum</name>
    <name type="common">African social velvet spider</name>
    <dbReference type="NCBI Taxonomy" id="407821"/>
    <lineage>
        <taxon>Eukaryota</taxon>
        <taxon>Metazoa</taxon>
        <taxon>Ecdysozoa</taxon>
        <taxon>Arthropoda</taxon>
        <taxon>Chelicerata</taxon>
        <taxon>Arachnida</taxon>
        <taxon>Araneae</taxon>
        <taxon>Araneomorphae</taxon>
        <taxon>Entelegynae</taxon>
        <taxon>Eresoidea</taxon>
        <taxon>Eresidae</taxon>
        <taxon>Stegodyphus</taxon>
    </lineage>
</organism>
<dbReference type="GO" id="GO:0005840">
    <property type="term" value="C:ribosome"/>
    <property type="evidence" value="ECO:0007669"/>
    <property type="project" value="UniProtKB-KW"/>
</dbReference>
<evidence type="ECO:0000256" key="3">
    <source>
        <dbReference type="ARBA" id="ARBA00022980"/>
    </source>
</evidence>
<evidence type="ECO:0000256" key="1">
    <source>
        <dbReference type="ARBA" id="ARBA00004173"/>
    </source>
</evidence>
<dbReference type="OrthoDB" id="5980584at2759"/>
<gene>
    <name evidence="7" type="ORF">X975_24134</name>
</gene>
<dbReference type="AlphaFoldDB" id="A0A087U0V2"/>
<evidence type="ECO:0000313" key="7">
    <source>
        <dbReference type="EMBL" id="KFM70991.1"/>
    </source>
</evidence>
<dbReference type="PANTHER" id="PTHR13362:SF2">
    <property type="entry name" value="SMALL RIBOSOMAL SUBUNIT PROTEIN MS33"/>
    <property type="match status" value="1"/>
</dbReference>
<dbReference type="Proteomes" id="UP000054359">
    <property type="component" value="Unassembled WGS sequence"/>
</dbReference>
<evidence type="ECO:0000256" key="4">
    <source>
        <dbReference type="ARBA" id="ARBA00023128"/>
    </source>
</evidence>
<feature type="non-terminal residue" evidence="7">
    <location>
        <position position="102"/>
    </location>
</feature>
<keyword evidence="4" id="KW-0496">Mitochondrion</keyword>
<accession>A0A087U0V2</accession>
<dbReference type="Pfam" id="PF08293">
    <property type="entry name" value="MRP-S33"/>
    <property type="match status" value="1"/>
</dbReference>
<dbReference type="GO" id="GO:0005739">
    <property type="term" value="C:mitochondrion"/>
    <property type="evidence" value="ECO:0007669"/>
    <property type="project" value="UniProtKB-SubCell"/>
</dbReference>
<dbReference type="OMA" id="PRHMETH"/>
<reference evidence="7 8" key="1">
    <citation type="submission" date="2013-11" db="EMBL/GenBank/DDBJ databases">
        <title>Genome sequencing of Stegodyphus mimosarum.</title>
        <authorList>
            <person name="Bechsgaard J."/>
        </authorList>
    </citation>
    <scope>NUCLEOTIDE SEQUENCE [LARGE SCALE GENOMIC DNA]</scope>
</reference>
<keyword evidence="8" id="KW-1185">Reference proteome</keyword>